<accession>A0A540V9L5</accession>
<dbReference type="EMBL" id="VIGC01000041">
    <property type="protein sequence ID" value="TQE93395.1"/>
    <property type="molecule type" value="Genomic_DNA"/>
</dbReference>
<name>A0A540V9L5_9CHLR</name>
<dbReference type="InParanoid" id="A0A540V9L5"/>
<dbReference type="Proteomes" id="UP000317371">
    <property type="component" value="Unassembled WGS sequence"/>
</dbReference>
<protein>
    <submittedName>
        <fullName evidence="1">Uncharacterized protein</fullName>
    </submittedName>
</protein>
<dbReference type="RefSeq" id="WP_141612256.1">
    <property type="nucleotide sequence ID" value="NZ_VIGC02000041.1"/>
</dbReference>
<reference evidence="1 2" key="1">
    <citation type="submission" date="2019-06" db="EMBL/GenBank/DDBJ databases">
        <title>Genome sequence of Litorilinea aerophila BAA-2444.</title>
        <authorList>
            <person name="Maclea K.S."/>
            <person name="Maurais E.G."/>
            <person name="Iannazzi L.C."/>
        </authorList>
    </citation>
    <scope>NUCLEOTIDE SEQUENCE [LARGE SCALE GENOMIC DNA]</scope>
    <source>
        <strain evidence="1 2">ATCC BAA-2444</strain>
    </source>
</reference>
<evidence type="ECO:0000313" key="1">
    <source>
        <dbReference type="EMBL" id="TQE93395.1"/>
    </source>
</evidence>
<proteinExistence type="predicted"/>
<sequence>MVGLHLTNRRRPLAWLTLWLLALVVAGCSVPGIPLPELPIDLSDVPGIPDGLQEFPDLLGQLGLPDLSQLENLPVLEDLPALQAGPGAIIYSGPLERRLEVGQAIPGTDIRLTAISADGAQFEIAGLRSVRTVGDSLDYDGPWPGLAGVTYNLRLRIYQVTDRTVRAAGVHRLHIENITPTPAEVDLGANTLKFPFTTSASSGQLFTGMTIGFLGSEARGAQLSGLPEGEYPYRKVGDSIRWQGYLRPDIPVDYQVRVLYYTENSARVGGIVTVALPVR</sequence>
<gene>
    <name evidence="1" type="ORF">FKZ61_21650</name>
</gene>
<dbReference type="AlphaFoldDB" id="A0A540V9L5"/>
<organism evidence="1 2">
    <name type="scientific">Litorilinea aerophila</name>
    <dbReference type="NCBI Taxonomy" id="1204385"/>
    <lineage>
        <taxon>Bacteria</taxon>
        <taxon>Bacillati</taxon>
        <taxon>Chloroflexota</taxon>
        <taxon>Caldilineae</taxon>
        <taxon>Caldilineales</taxon>
        <taxon>Caldilineaceae</taxon>
        <taxon>Litorilinea</taxon>
    </lineage>
</organism>
<dbReference type="OrthoDB" id="3078524at2"/>
<comment type="caution">
    <text evidence="1">The sequence shown here is derived from an EMBL/GenBank/DDBJ whole genome shotgun (WGS) entry which is preliminary data.</text>
</comment>
<evidence type="ECO:0000313" key="2">
    <source>
        <dbReference type="Proteomes" id="UP000317371"/>
    </source>
</evidence>
<keyword evidence="2" id="KW-1185">Reference proteome</keyword>